<dbReference type="EMBL" id="JAUSTN010000008">
    <property type="protein sequence ID" value="MDQ0275509.1"/>
    <property type="molecule type" value="Genomic_DNA"/>
</dbReference>
<dbReference type="Gene3D" id="3.60.15.10">
    <property type="entry name" value="Ribonuclease Z/Hydroxyacylglutathione hydrolase-like"/>
    <property type="match status" value="1"/>
</dbReference>
<proteinExistence type="inferred from homology"/>
<dbReference type="CDD" id="cd07709">
    <property type="entry name" value="flavodiiron_proteins_MBL-fold"/>
    <property type="match status" value="1"/>
</dbReference>
<dbReference type="InterPro" id="IPR001279">
    <property type="entry name" value="Metallo-B-lactamas"/>
</dbReference>
<keyword evidence="4" id="KW-1185">Reference proteome</keyword>
<comment type="similarity">
    <text evidence="1">In the N-terminal section; belongs to the zinc metallo-hydrolase group 3 family.</text>
</comment>
<evidence type="ECO:0000256" key="1">
    <source>
        <dbReference type="ARBA" id="ARBA00007121"/>
    </source>
</evidence>
<gene>
    <name evidence="3" type="ORF">J2S72_001538</name>
</gene>
<dbReference type="Pfam" id="PF19583">
    <property type="entry name" value="ODP"/>
    <property type="match status" value="1"/>
</dbReference>
<feature type="domain" description="Flavodoxin-like" evidence="2">
    <location>
        <begin position="256"/>
        <end position="395"/>
    </location>
</feature>
<dbReference type="RefSeq" id="WP_023055167.1">
    <property type="nucleotide sequence ID" value="NZ_JAUSTN010000008.1"/>
</dbReference>
<dbReference type="InterPro" id="IPR001226">
    <property type="entry name" value="Flavodoxin_CS"/>
</dbReference>
<comment type="caution">
    <text evidence="3">The sequence shown here is derived from an EMBL/GenBank/DDBJ whole genome shotgun (WGS) entry which is preliminary data.</text>
</comment>
<accession>A0ABU0AXG5</accession>
<dbReference type="InterPro" id="IPR008254">
    <property type="entry name" value="Flavodoxin/NO_synth"/>
</dbReference>
<name>A0ABU0AXG5_9FIRM</name>
<evidence type="ECO:0000313" key="4">
    <source>
        <dbReference type="Proteomes" id="UP001236559"/>
    </source>
</evidence>
<dbReference type="PROSITE" id="PS50902">
    <property type="entry name" value="FLAVODOXIN_LIKE"/>
    <property type="match status" value="1"/>
</dbReference>
<dbReference type="Gene3D" id="3.40.50.360">
    <property type="match status" value="1"/>
</dbReference>
<dbReference type="SUPFAM" id="SSF56281">
    <property type="entry name" value="Metallo-hydrolase/oxidoreductase"/>
    <property type="match status" value="1"/>
</dbReference>
<dbReference type="PIRSF" id="PIRSF005243">
    <property type="entry name" value="ROO"/>
    <property type="match status" value="1"/>
</dbReference>
<dbReference type="InterPro" id="IPR036866">
    <property type="entry name" value="RibonucZ/Hydroxyglut_hydro"/>
</dbReference>
<dbReference type="SUPFAM" id="SSF52218">
    <property type="entry name" value="Flavoproteins"/>
    <property type="match status" value="1"/>
</dbReference>
<dbReference type="PANTHER" id="PTHR43717:SF1">
    <property type="entry name" value="ANAEROBIC NITRIC OXIDE REDUCTASE FLAVORUBREDOXIN"/>
    <property type="match status" value="1"/>
</dbReference>
<dbReference type="Proteomes" id="UP001236559">
    <property type="component" value="Unassembled WGS sequence"/>
</dbReference>
<organism evidence="3 4">
    <name type="scientific">Peptoniphilus koenoeneniae</name>
    <dbReference type="NCBI Taxonomy" id="507751"/>
    <lineage>
        <taxon>Bacteria</taxon>
        <taxon>Bacillati</taxon>
        <taxon>Bacillota</taxon>
        <taxon>Tissierellia</taxon>
        <taxon>Tissierellales</taxon>
        <taxon>Peptoniphilaceae</taxon>
        <taxon>Peptoniphilus</taxon>
    </lineage>
</organism>
<protein>
    <submittedName>
        <fullName evidence="3">Flavorubredoxin</fullName>
    </submittedName>
</protein>
<dbReference type="PROSITE" id="PS00201">
    <property type="entry name" value="FLAVODOXIN"/>
    <property type="match status" value="1"/>
</dbReference>
<dbReference type="SMART" id="SM00849">
    <property type="entry name" value="Lactamase_B"/>
    <property type="match status" value="1"/>
</dbReference>
<evidence type="ECO:0000313" key="3">
    <source>
        <dbReference type="EMBL" id="MDQ0275509.1"/>
    </source>
</evidence>
<reference evidence="3 4" key="1">
    <citation type="submission" date="2023-07" db="EMBL/GenBank/DDBJ databases">
        <title>Genomic Encyclopedia of Type Strains, Phase IV (KMG-IV): sequencing the most valuable type-strain genomes for metagenomic binning, comparative biology and taxonomic classification.</title>
        <authorList>
            <person name="Goeker M."/>
        </authorList>
    </citation>
    <scope>NUCLEOTIDE SEQUENCE [LARGE SCALE GENOMIC DNA]</scope>
    <source>
        <strain evidence="3 4">DSM 22616</strain>
    </source>
</reference>
<dbReference type="InterPro" id="IPR029039">
    <property type="entry name" value="Flavoprotein-like_sf"/>
</dbReference>
<evidence type="ECO:0000259" key="2">
    <source>
        <dbReference type="PROSITE" id="PS50902"/>
    </source>
</evidence>
<dbReference type="Pfam" id="PF00258">
    <property type="entry name" value="Flavodoxin_1"/>
    <property type="match status" value="1"/>
</dbReference>
<dbReference type="InterPro" id="IPR016440">
    <property type="entry name" value="Rubredoxin-O_OxRdtase"/>
</dbReference>
<dbReference type="InterPro" id="IPR045761">
    <property type="entry name" value="ODP_dom"/>
</dbReference>
<dbReference type="PANTHER" id="PTHR43717">
    <property type="entry name" value="ANAEROBIC NITRIC OXIDE REDUCTASE FLAVORUBREDOXIN"/>
    <property type="match status" value="1"/>
</dbReference>
<sequence>MENLLSRKIGDKLYYIGVNDRETALFENMWPLPDGVAYNSYVIKGSKNILIDSVKSNTVEECLAKLREVIGDEDLHYIIVDHMEPDHSSGLLELINSYPDVKLVANKRAFPMLKSYYNIPEDRVIEVKDGEKLEMGDTSLTFYMTPMVHWPESMVAFEEDTGILFSQDIFGAFGTLSGGIFDDQVEFDKYYMEEMARYFINIVGKYAGQALKALEKLGSLDIKMICPDHGPIWRKNPQKVIDIYKDLSSQKTEDGVLIVFGSIYGNTERMAEILARGVAEEGITNIRVRDVAHTSQSYLLRDCWRYKGIILVSCSYDRSIFPPMGFLLKELDHQRMKNNVWGIAGTYSWNGGAMKELKDFVERNKLNVLELQPEIQGAGNDEDYRNLLELGKQIARAVKEDK</sequence>